<dbReference type="InterPro" id="IPR040202">
    <property type="entry name" value="Brl1/Brr6"/>
</dbReference>
<evidence type="ECO:0000256" key="1">
    <source>
        <dbReference type="SAM" id="Phobius"/>
    </source>
</evidence>
<accession>A0A0D2LVV9</accession>
<dbReference type="PANTHER" id="PTHR28136:SF1">
    <property type="entry name" value="NUCLEUS EXPORT PROTEIN BRL1"/>
    <property type="match status" value="1"/>
</dbReference>
<organism evidence="3 4">
    <name type="scientific">Hypholoma sublateritium (strain FD-334 SS-4)</name>
    <dbReference type="NCBI Taxonomy" id="945553"/>
    <lineage>
        <taxon>Eukaryota</taxon>
        <taxon>Fungi</taxon>
        <taxon>Dikarya</taxon>
        <taxon>Basidiomycota</taxon>
        <taxon>Agaricomycotina</taxon>
        <taxon>Agaricomycetes</taxon>
        <taxon>Agaricomycetidae</taxon>
        <taxon>Agaricales</taxon>
        <taxon>Agaricineae</taxon>
        <taxon>Strophariaceae</taxon>
        <taxon>Hypholoma</taxon>
    </lineage>
</organism>
<dbReference type="Proteomes" id="UP000054270">
    <property type="component" value="Unassembled WGS sequence"/>
</dbReference>
<evidence type="ECO:0000313" key="4">
    <source>
        <dbReference type="Proteomes" id="UP000054270"/>
    </source>
</evidence>
<feature type="domain" description="Brl1/Brr6" evidence="2">
    <location>
        <begin position="113"/>
        <end position="227"/>
    </location>
</feature>
<evidence type="ECO:0000259" key="2">
    <source>
        <dbReference type="SMART" id="SM01042"/>
    </source>
</evidence>
<sequence>MSKFYRSWFNFGKGQSPVLAKSEGVPVEEQYIFRFTKPLSTLQQDSAGSIINNAIDNQDIIIASASGPRFPTPSISGIPVRQQESSVPKPLIRSFQPNFTAVRKSTFDICVILVTALAMHSLIVIFDIFWNDVNGQSEKHSLDIHFDALRCSREYADNQCDTRRIPGTAEMCLEWEKCMNEGAAQVIRMRIIASLVAGFIEDFIRRLSYRTLAVLFSFVFSYWLKIKIQG</sequence>
<keyword evidence="1" id="KW-0472">Membrane</keyword>
<dbReference type="AlphaFoldDB" id="A0A0D2LVV9"/>
<dbReference type="OrthoDB" id="5961at2759"/>
<dbReference type="GO" id="GO:0055088">
    <property type="term" value="P:lipid homeostasis"/>
    <property type="evidence" value="ECO:0007669"/>
    <property type="project" value="InterPro"/>
</dbReference>
<name>A0A0D2LVV9_HYPSF</name>
<dbReference type="PANTHER" id="PTHR28136">
    <property type="entry name" value="NUCLEUS EXPORT PROTEIN BRR6"/>
    <property type="match status" value="1"/>
</dbReference>
<evidence type="ECO:0000313" key="3">
    <source>
        <dbReference type="EMBL" id="KJA14993.1"/>
    </source>
</evidence>
<dbReference type="InterPro" id="IPR018767">
    <property type="entry name" value="Brl1/Brr6_dom"/>
</dbReference>
<proteinExistence type="predicted"/>
<dbReference type="EMBL" id="KN817658">
    <property type="protein sequence ID" value="KJA14993.1"/>
    <property type="molecule type" value="Genomic_DNA"/>
</dbReference>
<feature type="transmembrane region" description="Helical" evidence="1">
    <location>
        <begin position="207"/>
        <end position="224"/>
    </location>
</feature>
<dbReference type="SMART" id="SM01042">
    <property type="entry name" value="Brr6_like_C_C"/>
    <property type="match status" value="1"/>
</dbReference>
<dbReference type="GO" id="GO:0006998">
    <property type="term" value="P:nuclear envelope organization"/>
    <property type="evidence" value="ECO:0007669"/>
    <property type="project" value="InterPro"/>
</dbReference>
<keyword evidence="1" id="KW-1133">Transmembrane helix</keyword>
<gene>
    <name evidence="3" type="ORF">HYPSUDRAFT_59072</name>
</gene>
<reference evidence="4" key="1">
    <citation type="submission" date="2014-04" db="EMBL/GenBank/DDBJ databases">
        <title>Evolutionary Origins and Diversification of the Mycorrhizal Mutualists.</title>
        <authorList>
            <consortium name="DOE Joint Genome Institute"/>
            <consortium name="Mycorrhizal Genomics Consortium"/>
            <person name="Kohler A."/>
            <person name="Kuo A."/>
            <person name="Nagy L.G."/>
            <person name="Floudas D."/>
            <person name="Copeland A."/>
            <person name="Barry K.W."/>
            <person name="Cichocki N."/>
            <person name="Veneault-Fourrey C."/>
            <person name="LaButti K."/>
            <person name="Lindquist E.A."/>
            <person name="Lipzen A."/>
            <person name="Lundell T."/>
            <person name="Morin E."/>
            <person name="Murat C."/>
            <person name="Riley R."/>
            <person name="Ohm R."/>
            <person name="Sun H."/>
            <person name="Tunlid A."/>
            <person name="Henrissat B."/>
            <person name="Grigoriev I.V."/>
            <person name="Hibbett D.S."/>
            <person name="Martin F."/>
        </authorList>
    </citation>
    <scope>NUCLEOTIDE SEQUENCE [LARGE SCALE GENOMIC DNA]</scope>
    <source>
        <strain evidence="4">FD-334 SS-4</strain>
    </source>
</reference>
<protein>
    <recommendedName>
        <fullName evidence="2">Brl1/Brr6 domain-containing protein</fullName>
    </recommendedName>
</protein>
<feature type="transmembrane region" description="Helical" evidence="1">
    <location>
        <begin position="109"/>
        <end position="130"/>
    </location>
</feature>
<dbReference type="GO" id="GO:0031965">
    <property type="term" value="C:nuclear membrane"/>
    <property type="evidence" value="ECO:0007669"/>
    <property type="project" value="InterPro"/>
</dbReference>
<keyword evidence="4" id="KW-1185">Reference proteome</keyword>
<keyword evidence="1" id="KW-0812">Transmembrane</keyword>
<dbReference type="Pfam" id="PF10104">
    <property type="entry name" value="Brr6_like_C_C"/>
    <property type="match status" value="1"/>
</dbReference>